<keyword evidence="1" id="KW-0472">Membrane</keyword>
<feature type="transmembrane region" description="Helical" evidence="1">
    <location>
        <begin position="74"/>
        <end position="91"/>
    </location>
</feature>
<dbReference type="EMBL" id="CP000312">
    <property type="protein sequence ID" value="ABG86272.1"/>
    <property type="molecule type" value="Genomic_DNA"/>
</dbReference>
<protein>
    <submittedName>
        <fullName evidence="2">Putative membrane protein</fullName>
    </submittedName>
</protein>
<dbReference type="Pfam" id="PF06177">
    <property type="entry name" value="QueT"/>
    <property type="match status" value="1"/>
</dbReference>
<keyword evidence="1" id="KW-0812">Transmembrane</keyword>
<reference evidence="2 3" key="1">
    <citation type="journal article" date="2006" name="Genome Res.">
        <title>Skewed genomic variability in strains of the toxigenic bacterial pathogen, Clostridium perfringens.</title>
        <authorList>
            <person name="Myers G.S."/>
            <person name="Rasko D.A."/>
            <person name="Cheung J.K."/>
            <person name="Ravel J."/>
            <person name="Seshadri R."/>
            <person name="Deboy R.T."/>
            <person name="Ren Q."/>
            <person name="Varga J."/>
            <person name="Awad M.M."/>
            <person name="Brinkac L.M."/>
            <person name="Daugherty S.C."/>
            <person name="Haft D.H."/>
            <person name="Dodson R.J."/>
            <person name="Madupu R."/>
            <person name="Nelson W.C."/>
            <person name="Rosovitz M.J."/>
            <person name="Sullivan S.A."/>
            <person name="Khouri H."/>
            <person name="Dimitrov G.I."/>
            <person name="Watkins K.L."/>
            <person name="Mulligan S."/>
            <person name="Benton J."/>
            <person name="Radune D."/>
            <person name="Fisher D.J."/>
            <person name="Atkins H.S."/>
            <person name="Hiscox T."/>
            <person name="Jost B.H."/>
            <person name="Billington S.J."/>
            <person name="Songer J.G."/>
            <person name="McClane B.A."/>
            <person name="Titball R.W."/>
            <person name="Rood J.I."/>
            <person name="Melville S.B."/>
            <person name="Paulsen I.T."/>
        </authorList>
    </citation>
    <scope>NUCLEOTIDE SEQUENCE [LARGE SCALE GENOMIC DNA]</scope>
    <source>
        <strain evidence="3">SM101 / Type A</strain>
    </source>
</reference>
<dbReference type="AlphaFoldDB" id="Q0SSW0"/>
<dbReference type="PANTHER" id="PTHR40044">
    <property type="entry name" value="INTEGRAL MEMBRANE PROTEIN-RELATED"/>
    <property type="match status" value="1"/>
</dbReference>
<feature type="transmembrane region" description="Helical" evidence="1">
    <location>
        <begin position="6"/>
        <end position="31"/>
    </location>
</feature>
<keyword evidence="1" id="KW-1133">Transmembrane helix</keyword>
<dbReference type="Proteomes" id="UP000001824">
    <property type="component" value="Chromosome"/>
</dbReference>
<dbReference type="Gene3D" id="1.10.1760.20">
    <property type="match status" value="1"/>
</dbReference>
<dbReference type="PANTHER" id="PTHR40044:SF1">
    <property type="entry name" value="INTEGRAL MEMBRANE PROTEIN"/>
    <property type="match status" value="1"/>
</dbReference>
<dbReference type="BioCyc" id="CPER289380:GI76-1490-MONOMER"/>
<organism evidence="2 3">
    <name type="scientific">Clostridium perfringens (strain SM101 / Type A)</name>
    <dbReference type="NCBI Taxonomy" id="289380"/>
    <lineage>
        <taxon>Bacteria</taxon>
        <taxon>Bacillati</taxon>
        <taxon>Bacillota</taxon>
        <taxon>Clostridia</taxon>
        <taxon>Eubacteriales</taxon>
        <taxon>Clostridiaceae</taxon>
        <taxon>Clostridium</taxon>
    </lineage>
</organism>
<evidence type="ECO:0000313" key="2">
    <source>
        <dbReference type="EMBL" id="ABG86272.1"/>
    </source>
</evidence>
<gene>
    <name evidence="2" type="ordered locus">CPR_1478</name>
</gene>
<feature type="transmembrane region" description="Helical" evidence="1">
    <location>
        <begin position="126"/>
        <end position="154"/>
    </location>
</feature>
<name>Q0SSW0_CLOPS</name>
<evidence type="ECO:0000256" key="1">
    <source>
        <dbReference type="SAM" id="Phobius"/>
    </source>
</evidence>
<proteinExistence type="predicted"/>
<dbReference type="RefSeq" id="WP_011592431.1">
    <property type="nucleotide sequence ID" value="NC_008262.1"/>
</dbReference>
<dbReference type="PIRSF" id="PIRSF031501">
    <property type="entry name" value="QueT"/>
    <property type="match status" value="1"/>
</dbReference>
<feature type="transmembrane region" description="Helical" evidence="1">
    <location>
        <begin position="100"/>
        <end position="120"/>
    </location>
</feature>
<evidence type="ECO:0000313" key="3">
    <source>
        <dbReference type="Proteomes" id="UP000001824"/>
    </source>
</evidence>
<accession>Q0SSW0</accession>
<dbReference type="KEGG" id="cpr:CPR_1478"/>
<sequence length="167" mass="18608">MMDRNIKRIVISALIAALYATLTIVLAPISYLGVQFRISEIMVLLAFYKKDYIVGLTLGCFIANILGPNGTVDVILGTFATFISVWAIYLTGKYIKGKKAIWISSVWPTIFNGIIIGWMLNYVYGFPLIISIGQVALGEFVVITLIGVPVFNFISKKYFNKLNIIIK</sequence>
<dbReference type="InterPro" id="IPR010387">
    <property type="entry name" value="QueT"/>
</dbReference>